<evidence type="ECO:0000313" key="7">
    <source>
        <dbReference type="EMBL" id="OAA65899.1"/>
    </source>
</evidence>
<reference evidence="7 8" key="1">
    <citation type="journal article" date="2016" name="Genome Biol. Evol.">
        <title>Divergent and convergent evolution of fungal pathogenicity.</title>
        <authorList>
            <person name="Shang Y."/>
            <person name="Xiao G."/>
            <person name="Zheng P."/>
            <person name="Cen K."/>
            <person name="Zhan S."/>
            <person name="Wang C."/>
        </authorList>
    </citation>
    <scope>NUCLEOTIDE SEQUENCE [LARGE SCALE GENOMIC DNA]</scope>
    <source>
        <strain evidence="7 8">RCEF 264</strain>
    </source>
</reference>
<feature type="domain" description="Phosphotyrosine protein phosphatase I" evidence="6">
    <location>
        <begin position="5"/>
        <end position="178"/>
    </location>
</feature>
<dbReference type="PRINTS" id="PR00719">
    <property type="entry name" value="LMWPTPASE"/>
</dbReference>
<dbReference type="Proteomes" id="UP000076874">
    <property type="component" value="Unassembled WGS sequence"/>
</dbReference>
<dbReference type="CDD" id="cd16343">
    <property type="entry name" value="LMWPTP"/>
    <property type="match status" value="1"/>
</dbReference>
<evidence type="ECO:0000259" key="6">
    <source>
        <dbReference type="SMART" id="SM00226"/>
    </source>
</evidence>
<dbReference type="InterPro" id="IPR017867">
    <property type="entry name" value="Tyr_phospatase_low_mol_wt"/>
</dbReference>
<dbReference type="SUPFAM" id="SSF52788">
    <property type="entry name" value="Phosphotyrosine protein phosphatases I"/>
    <property type="match status" value="1"/>
</dbReference>
<evidence type="ECO:0000256" key="3">
    <source>
        <dbReference type="ARBA" id="ARBA00022912"/>
    </source>
</evidence>
<feature type="active site" description="Nucleophile" evidence="4">
    <location>
        <position position="11"/>
    </location>
</feature>
<evidence type="ECO:0000256" key="5">
    <source>
        <dbReference type="SAM" id="MobiDB-lite"/>
    </source>
</evidence>
<dbReference type="EMBL" id="AZHD01000003">
    <property type="protein sequence ID" value="OAA65899.1"/>
    <property type="molecule type" value="Genomic_DNA"/>
</dbReference>
<sequence length="186" mass="20554">MPDQIAVLFCCMGNICRSTMAEGVFQAMTKKAPYQGRVSQIDSCGTIGYHTGDEPDDRTMATLEAHGITDYHHRARKITAADFDRFDYIFAMDRQNLNDLEQLRRKKPGSKARVMLFGEYAGSSSSSNSSSSNSSSSGSTGRGGRVAEPISDPYYGGRDGFAKAYEQVTRFSKNFLQDVFPDIKPE</sequence>
<comment type="similarity">
    <text evidence="1">Belongs to the low molecular weight phosphotyrosine protein phosphatase family.</text>
</comment>
<dbReference type="Pfam" id="PF01451">
    <property type="entry name" value="LMWPc"/>
    <property type="match status" value="1"/>
</dbReference>
<dbReference type="PANTHER" id="PTHR11717:SF7">
    <property type="entry name" value="LOW MOLECULAR WEIGHT PHOSPHOTYROSINE PROTEIN PHOSPHATASE"/>
    <property type="match status" value="1"/>
</dbReference>
<accession>A0A167Y6E9</accession>
<feature type="compositionally biased region" description="Low complexity" evidence="5">
    <location>
        <begin position="122"/>
        <end position="139"/>
    </location>
</feature>
<dbReference type="InterPro" id="IPR036196">
    <property type="entry name" value="Ptyr_pPase_sf"/>
</dbReference>
<keyword evidence="3" id="KW-0904">Protein phosphatase</keyword>
<dbReference type="GO" id="GO:0004725">
    <property type="term" value="F:protein tyrosine phosphatase activity"/>
    <property type="evidence" value="ECO:0007669"/>
    <property type="project" value="InterPro"/>
</dbReference>
<dbReference type="InterPro" id="IPR050438">
    <property type="entry name" value="LMW_PTPase"/>
</dbReference>
<keyword evidence="8" id="KW-1185">Reference proteome</keyword>
<protein>
    <submittedName>
        <fullName evidence="7">Low molecular weight phosphotyrosine protein</fullName>
    </submittedName>
</protein>
<dbReference type="Gene3D" id="3.40.50.2300">
    <property type="match status" value="1"/>
</dbReference>
<dbReference type="SMART" id="SM00226">
    <property type="entry name" value="LMWPc"/>
    <property type="match status" value="1"/>
</dbReference>
<feature type="active site" evidence="4">
    <location>
        <position position="17"/>
    </location>
</feature>
<evidence type="ECO:0000256" key="4">
    <source>
        <dbReference type="PIRSR" id="PIRSR617867-1"/>
    </source>
</evidence>
<evidence type="ECO:0000256" key="1">
    <source>
        <dbReference type="ARBA" id="ARBA00011063"/>
    </source>
</evidence>
<proteinExistence type="inferred from homology"/>
<dbReference type="AlphaFoldDB" id="A0A167Y6E9"/>
<name>A0A167Y6E9_9HYPO</name>
<dbReference type="OrthoDB" id="3388at2759"/>
<dbReference type="InterPro" id="IPR023485">
    <property type="entry name" value="Ptyr_pPase"/>
</dbReference>
<organism evidence="7 8">
    <name type="scientific">Niveomyces insectorum RCEF 264</name>
    <dbReference type="NCBI Taxonomy" id="1081102"/>
    <lineage>
        <taxon>Eukaryota</taxon>
        <taxon>Fungi</taxon>
        <taxon>Dikarya</taxon>
        <taxon>Ascomycota</taxon>
        <taxon>Pezizomycotina</taxon>
        <taxon>Sordariomycetes</taxon>
        <taxon>Hypocreomycetidae</taxon>
        <taxon>Hypocreales</taxon>
        <taxon>Cordycipitaceae</taxon>
        <taxon>Niveomyces</taxon>
    </lineage>
</organism>
<dbReference type="PANTHER" id="PTHR11717">
    <property type="entry name" value="LOW MOLECULAR WEIGHT PROTEIN TYROSINE PHOSPHATASE"/>
    <property type="match status" value="1"/>
</dbReference>
<feature type="active site" description="Proton donor" evidence="4">
    <location>
        <position position="152"/>
    </location>
</feature>
<evidence type="ECO:0000256" key="2">
    <source>
        <dbReference type="ARBA" id="ARBA00022801"/>
    </source>
</evidence>
<feature type="region of interest" description="Disordered" evidence="5">
    <location>
        <begin position="121"/>
        <end position="155"/>
    </location>
</feature>
<dbReference type="STRING" id="1081102.A0A167Y6E9"/>
<comment type="caution">
    <text evidence="7">The sequence shown here is derived from an EMBL/GenBank/DDBJ whole genome shotgun (WGS) entry which is preliminary data.</text>
</comment>
<gene>
    <name evidence="7" type="ORF">SPI_02686</name>
</gene>
<keyword evidence="2" id="KW-0378">Hydrolase</keyword>
<evidence type="ECO:0000313" key="8">
    <source>
        <dbReference type="Proteomes" id="UP000076874"/>
    </source>
</evidence>